<dbReference type="EMBL" id="DVHL01000002">
    <property type="protein sequence ID" value="HIR65278.1"/>
    <property type="molecule type" value="Genomic_DNA"/>
</dbReference>
<proteinExistence type="predicted"/>
<organism evidence="2 3">
    <name type="scientific">Candidatus Fimimonas gallinarum</name>
    <dbReference type="NCBI Taxonomy" id="2840821"/>
    <lineage>
        <taxon>Bacteria</taxon>
        <taxon>Pseudomonadati</taxon>
        <taxon>Myxococcota</taxon>
        <taxon>Myxococcia</taxon>
        <taxon>Myxococcales</taxon>
        <taxon>Cystobacterineae</taxon>
        <taxon>Myxococcaceae</taxon>
        <taxon>Myxococcaceae incertae sedis</taxon>
        <taxon>Candidatus Fimimonas</taxon>
    </lineage>
</organism>
<reference evidence="2" key="2">
    <citation type="journal article" date="2021" name="PeerJ">
        <title>Extensive microbial diversity within the chicken gut microbiome revealed by metagenomics and culture.</title>
        <authorList>
            <person name="Gilroy R."/>
            <person name="Ravi A."/>
            <person name="Getino M."/>
            <person name="Pursley I."/>
            <person name="Horton D.L."/>
            <person name="Alikhan N.F."/>
            <person name="Baker D."/>
            <person name="Gharbi K."/>
            <person name="Hall N."/>
            <person name="Watson M."/>
            <person name="Adriaenssens E.M."/>
            <person name="Foster-Nyarko E."/>
            <person name="Jarju S."/>
            <person name="Secka A."/>
            <person name="Antonio M."/>
            <person name="Oren A."/>
            <person name="Chaudhuri R.R."/>
            <person name="La Ragione R."/>
            <person name="Hildebrand F."/>
            <person name="Pallen M.J."/>
        </authorList>
    </citation>
    <scope>NUCLEOTIDE SEQUENCE</scope>
    <source>
        <strain evidence="2">CHK121-14286</strain>
    </source>
</reference>
<sequence>MKKTVISLLFLLIVVATLPFVAHASTAQEKEIINFVSQKDKVTKAQCVVYENNCVVAVKTEKFSTKTDYRQFKEKLVQELTEKYNFENVFVTRSPKAMHAMDDIAKMDGTEREQCIQKMIEFYLKGKPYPPMIQPR</sequence>
<feature type="signal peptide" evidence="1">
    <location>
        <begin position="1"/>
        <end position="24"/>
    </location>
</feature>
<accession>A0A9D1E2F8</accession>
<feature type="chain" id="PRO_5038886584" evidence="1">
    <location>
        <begin position="25"/>
        <end position="136"/>
    </location>
</feature>
<evidence type="ECO:0000313" key="2">
    <source>
        <dbReference type="EMBL" id="HIR65278.1"/>
    </source>
</evidence>
<evidence type="ECO:0000313" key="3">
    <source>
        <dbReference type="Proteomes" id="UP000824200"/>
    </source>
</evidence>
<protein>
    <submittedName>
        <fullName evidence="2">YhcN/YlaJ family sporulation lipoprotein</fullName>
    </submittedName>
</protein>
<reference evidence="2" key="1">
    <citation type="submission" date="2020-10" db="EMBL/GenBank/DDBJ databases">
        <authorList>
            <person name="Gilroy R."/>
        </authorList>
    </citation>
    <scope>NUCLEOTIDE SEQUENCE</scope>
    <source>
        <strain evidence="2">CHK121-14286</strain>
    </source>
</reference>
<dbReference type="AlphaFoldDB" id="A0A9D1E2F8"/>
<gene>
    <name evidence="2" type="ORF">IAC95_00075</name>
</gene>
<dbReference type="Pfam" id="PF09580">
    <property type="entry name" value="Spore_YhcN_YlaJ"/>
    <property type="match status" value="1"/>
</dbReference>
<name>A0A9D1E2F8_9BACT</name>
<comment type="caution">
    <text evidence="2">The sequence shown here is derived from an EMBL/GenBank/DDBJ whole genome shotgun (WGS) entry which is preliminary data.</text>
</comment>
<dbReference type="Proteomes" id="UP000824200">
    <property type="component" value="Unassembled WGS sequence"/>
</dbReference>
<evidence type="ECO:0000256" key="1">
    <source>
        <dbReference type="SAM" id="SignalP"/>
    </source>
</evidence>
<dbReference type="InterPro" id="IPR019076">
    <property type="entry name" value="Spore_lipoprot_YhcN/YlaJ-like"/>
</dbReference>
<keyword evidence="2" id="KW-0449">Lipoprotein</keyword>
<keyword evidence="1" id="KW-0732">Signal</keyword>